<keyword evidence="3" id="KW-1185">Reference proteome</keyword>
<proteinExistence type="predicted"/>
<name>A0AA36NCW6_9DINO</name>
<accession>A0AA36NCW6</accession>
<evidence type="ECO:0000256" key="1">
    <source>
        <dbReference type="SAM" id="MobiDB-lite"/>
    </source>
</evidence>
<dbReference type="EMBL" id="CAUJNA010003273">
    <property type="protein sequence ID" value="CAJ1397643.1"/>
    <property type="molecule type" value="Genomic_DNA"/>
</dbReference>
<protein>
    <submittedName>
        <fullName evidence="2">Uncharacterized protein</fullName>
    </submittedName>
</protein>
<dbReference type="AlphaFoldDB" id="A0AA36NCW6"/>
<feature type="region of interest" description="Disordered" evidence="1">
    <location>
        <begin position="43"/>
        <end position="84"/>
    </location>
</feature>
<gene>
    <name evidence="2" type="ORF">EVOR1521_LOCUS21615</name>
</gene>
<evidence type="ECO:0000313" key="2">
    <source>
        <dbReference type="EMBL" id="CAJ1397643.1"/>
    </source>
</evidence>
<organism evidence="2 3">
    <name type="scientific">Effrenium voratum</name>
    <dbReference type="NCBI Taxonomy" id="2562239"/>
    <lineage>
        <taxon>Eukaryota</taxon>
        <taxon>Sar</taxon>
        <taxon>Alveolata</taxon>
        <taxon>Dinophyceae</taxon>
        <taxon>Suessiales</taxon>
        <taxon>Symbiodiniaceae</taxon>
        <taxon>Effrenium</taxon>
    </lineage>
</organism>
<comment type="caution">
    <text evidence="2">The sequence shown here is derived from an EMBL/GenBank/DDBJ whole genome shotgun (WGS) entry which is preliminary data.</text>
</comment>
<feature type="compositionally biased region" description="Low complexity" evidence="1">
    <location>
        <begin position="47"/>
        <end position="77"/>
    </location>
</feature>
<evidence type="ECO:0000313" key="3">
    <source>
        <dbReference type="Proteomes" id="UP001178507"/>
    </source>
</evidence>
<dbReference type="Proteomes" id="UP001178507">
    <property type="component" value="Unassembled WGS sequence"/>
</dbReference>
<reference evidence="2" key="1">
    <citation type="submission" date="2023-08" db="EMBL/GenBank/DDBJ databases">
        <authorList>
            <person name="Chen Y."/>
            <person name="Shah S."/>
            <person name="Dougan E. K."/>
            <person name="Thang M."/>
            <person name="Chan C."/>
        </authorList>
    </citation>
    <scope>NUCLEOTIDE SEQUENCE</scope>
</reference>
<sequence length="230" mass="25212">MEPMYVAALEPEPLYITVRDGRIQTTAARDKLSGSLGKFRDGRCLDTRGTSSNRTTSTTSASSRSSSTESTAYSGTAESDESSRPSLFSQCTRILWCEGNAEKRCEQMQALGLAATHFGSPSNFTRWYFEQVSGAVADPEILVAGWREAKPCAAAIKASITGNTEGLRNDCKRPLVRPMHDVLVRVMIILAENPKQAKKATEWIQSEELLSRFITCRVVLSLPELVAVLS</sequence>